<dbReference type="AlphaFoldDB" id="A0A5N6UW82"/>
<keyword evidence="4" id="KW-1185">Reference proteome</keyword>
<protein>
    <submittedName>
        <fullName evidence="3">Alpha/Beta hydrolase protein</fullName>
    </submittedName>
</protein>
<accession>A0A5N6UW82</accession>
<keyword evidence="3" id="KW-0378">Hydrolase</keyword>
<gene>
    <name evidence="3" type="ORF">BDV40DRAFT_312014</name>
</gene>
<dbReference type="PANTHER" id="PTHR47751:SF2">
    <property type="entry name" value="DLTD N-TERMINAL DOMAIN PROTEIN (AFU_ORTHOLOGUE AFUA_8G00380)-RELATED"/>
    <property type="match status" value="1"/>
</dbReference>
<dbReference type="Gene3D" id="1.10.10.800">
    <property type="match status" value="1"/>
</dbReference>
<feature type="non-terminal residue" evidence="3">
    <location>
        <position position="1"/>
    </location>
</feature>
<dbReference type="OrthoDB" id="2498029at2759"/>
<dbReference type="EMBL" id="ML738623">
    <property type="protein sequence ID" value="KAE8162925.1"/>
    <property type="molecule type" value="Genomic_DNA"/>
</dbReference>
<dbReference type="InterPro" id="IPR029058">
    <property type="entry name" value="AB_hydrolase_fold"/>
</dbReference>
<dbReference type="PANTHER" id="PTHR47751">
    <property type="entry name" value="SUPERFAMILY HYDROLASE, PUTATIVE (AFU_ORTHOLOGUE AFUA_2G16580)-RELATED"/>
    <property type="match status" value="1"/>
</dbReference>
<dbReference type="SUPFAM" id="SSF53474">
    <property type="entry name" value="alpha/beta-Hydrolases"/>
    <property type="match status" value="1"/>
</dbReference>
<evidence type="ECO:0000313" key="3">
    <source>
        <dbReference type="EMBL" id="KAE8162925.1"/>
    </source>
</evidence>
<proteinExistence type="inferred from homology"/>
<dbReference type="Proteomes" id="UP000326950">
    <property type="component" value="Unassembled WGS sequence"/>
</dbReference>
<dbReference type="GO" id="GO:0016787">
    <property type="term" value="F:hydrolase activity"/>
    <property type="evidence" value="ECO:0007669"/>
    <property type="project" value="UniProtKB-KW"/>
</dbReference>
<feature type="domain" description="AB hydrolase-1" evidence="2">
    <location>
        <begin position="68"/>
        <end position="313"/>
    </location>
</feature>
<evidence type="ECO:0000313" key="4">
    <source>
        <dbReference type="Proteomes" id="UP000326950"/>
    </source>
</evidence>
<dbReference type="InterPro" id="IPR000073">
    <property type="entry name" value="AB_hydrolase_1"/>
</dbReference>
<organism evidence="3 4">
    <name type="scientific">Aspergillus tamarii</name>
    <dbReference type="NCBI Taxonomy" id="41984"/>
    <lineage>
        <taxon>Eukaryota</taxon>
        <taxon>Fungi</taxon>
        <taxon>Dikarya</taxon>
        <taxon>Ascomycota</taxon>
        <taxon>Pezizomycotina</taxon>
        <taxon>Eurotiomycetes</taxon>
        <taxon>Eurotiomycetidae</taxon>
        <taxon>Eurotiales</taxon>
        <taxon>Aspergillaceae</taxon>
        <taxon>Aspergillus</taxon>
        <taxon>Aspergillus subgen. Circumdati</taxon>
    </lineage>
</organism>
<dbReference type="Gene3D" id="3.40.50.1820">
    <property type="entry name" value="alpha/beta hydrolase"/>
    <property type="match status" value="1"/>
</dbReference>
<reference evidence="3 4" key="1">
    <citation type="submission" date="2019-04" db="EMBL/GenBank/DDBJ databases">
        <title>Friends and foes A comparative genomics study of 23 Aspergillus species from section Flavi.</title>
        <authorList>
            <consortium name="DOE Joint Genome Institute"/>
            <person name="Kjaerbolling I."/>
            <person name="Vesth T."/>
            <person name="Frisvad J.C."/>
            <person name="Nybo J.L."/>
            <person name="Theobald S."/>
            <person name="Kildgaard S."/>
            <person name="Isbrandt T."/>
            <person name="Kuo A."/>
            <person name="Sato A."/>
            <person name="Lyhne E.K."/>
            <person name="Kogle M.E."/>
            <person name="Wiebenga A."/>
            <person name="Kun R.S."/>
            <person name="Lubbers R.J."/>
            <person name="Makela M.R."/>
            <person name="Barry K."/>
            <person name="Chovatia M."/>
            <person name="Clum A."/>
            <person name="Daum C."/>
            <person name="Haridas S."/>
            <person name="He G."/>
            <person name="LaButti K."/>
            <person name="Lipzen A."/>
            <person name="Mondo S."/>
            <person name="Riley R."/>
            <person name="Salamov A."/>
            <person name="Simmons B.A."/>
            <person name="Magnuson J.K."/>
            <person name="Henrissat B."/>
            <person name="Mortensen U.H."/>
            <person name="Larsen T.O."/>
            <person name="Devries R.P."/>
            <person name="Grigoriev I.V."/>
            <person name="Machida M."/>
            <person name="Baker S.E."/>
            <person name="Andersen M.R."/>
        </authorList>
    </citation>
    <scope>NUCLEOTIDE SEQUENCE [LARGE SCALE GENOMIC DNA]</scope>
    <source>
        <strain evidence="3 4">CBS 117626</strain>
    </source>
</reference>
<sequence length="337" mass="37932">APFRLIIRRKYSCCLLRRFYNLDPVQGPISHIQSIYEMTLTRQDIEFSACDGTTLRGWYYPTAVKSPCIIMTHGLAGIRHFLLPPFAARFHEAGFAVILYDNRNWGDSDGEPRQESNPALQQTDLFDAFNYAIKLPGVDPERIAYWGTSFSGGNTIYAAAIDKRVKAAVVQAPAVSGETRSIAFRDRIPALFQDRARIASGGERGRVPCIASSLAEAKSGSAPVLFPDLHAYESFDGIYECGGRWENWVTEQTQLYMLEFEAQAMIHRVSPTPLFMVIPGNDVTVRTSSQLEAFAKAQEPKQMLFLEGAGHFDIYRGKYFEENIAAQIEFLRRHLLD</sequence>
<name>A0A5N6UW82_ASPTM</name>
<dbReference type="InterPro" id="IPR051411">
    <property type="entry name" value="Polyketide_trans_af380"/>
</dbReference>
<evidence type="ECO:0000256" key="1">
    <source>
        <dbReference type="ARBA" id="ARBA00029464"/>
    </source>
</evidence>
<dbReference type="Pfam" id="PF00561">
    <property type="entry name" value="Abhydrolase_1"/>
    <property type="match status" value="1"/>
</dbReference>
<evidence type="ECO:0000259" key="2">
    <source>
        <dbReference type="Pfam" id="PF00561"/>
    </source>
</evidence>
<comment type="similarity">
    <text evidence="1">Belongs to the polyketide transferase af380 family.</text>
</comment>